<keyword evidence="6" id="KW-0677">Repeat</keyword>
<feature type="domain" description="MATH" evidence="14">
    <location>
        <begin position="396"/>
        <end position="540"/>
    </location>
</feature>
<evidence type="ECO:0000259" key="13">
    <source>
        <dbReference type="PROSITE" id="PS50089"/>
    </source>
</evidence>
<evidence type="ECO:0000256" key="5">
    <source>
        <dbReference type="ARBA" id="ARBA00022723"/>
    </source>
</evidence>
<keyword evidence="8 11" id="KW-0862">Zinc</keyword>
<dbReference type="GO" id="GO:0009898">
    <property type="term" value="C:cytoplasmic side of plasma membrane"/>
    <property type="evidence" value="ECO:0007669"/>
    <property type="project" value="TreeGrafter"/>
</dbReference>
<evidence type="ECO:0000256" key="9">
    <source>
        <dbReference type="ARBA" id="ARBA00022843"/>
    </source>
</evidence>
<evidence type="ECO:0000313" key="16">
    <source>
        <dbReference type="EMBL" id="KAJ7365564.1"/>
    </source>
</evidence>
<feature type="zinc finger region" description="TRAF-type" evidence="11">
    <location>
        <begin position="99"/>
        <end position="151"/>
    </location>
</feature>
<dbReference type="InterPro" id="IPR027370">
    <property type="entry name" value="Znf-RING_euk"/>
</dbReference>
<feature type="zinc finger region" description="TRAF-type" evidence="11">
    <location>
        <begin position="153"/>
        <end position="209"/>
    </location>
</feature>
<dbReference type="AlphaFoldDB" id="A0A9X0CPH1"/>
<organism evidence="16 17">
    <name type="scientific">Desmophyllum pertusum</name>
    <dbReference type="NCBI Taxonomy" id="174260"/>
    <lineage>
        <taxon>Eukaryota</taxon>
        <taxon>Metazoa</taxon>
        <taxon>Cnidaria</taxon>
        <taxon>Anthozoa</taxon>
        <taxon>Hexacorallia</taxon>
        <taxon>Scleractinia</taxon>
        <taxon>Caryophylliina</taxon>
        <taxon>Caryophylliidae</taxon>
        <taxon>Desmophyllum</taxon>
    </lineage>
</organism>
<keyword evidence="7 11" id="KW-0863">Zinc-finger</keyword>
<evidence type="ECO:0000256" key="10">
    <source>
        <dbReference type="ARBA" id="ARBA00023054"/>
    </source>
</evidence>
<feature type="domain" description="TRAF-type" evidence="15">
    <location>
        <begin position="153"/>
        <end position="209"/>
    </location>
</feature>
<feature type="domain" description="TRAF-type" evidence="15">
    <location>
        <begin position="99"/>
        <end position="151"/>
    </location>
</feature>
<evidence type="ECO:0000256" key="4">
    <source>
        <dbReference type="ARBA" id="ARBA00022703"/>
    </source>
</evidence>
<dbReference type="GO" id="GO:0005164">
    <property type="term" value="F:tumor necrosis factor receptor binding"/>
    <property type="evidence" value="ECO:0007669"/>
    <property type="project" value="TreeGrafter"/>
</dbReference>
<dbReference type="SMART" id="SM00184">
    <property type="entry name" value="RING"/>
    <property type="match status" value="1"/>
</dbReference>
<dbReference type="OrthoDB" id="5980013at2759"/>
<keyword evidence="17" id="KW-1185">Reference proteome</keyword>
<reference evidence="16" key="1">
    <citation type="submission" date="2023-01" db="EMBL/GenBank/DDBJ databases">
        <title>Genome assembly of the deep-sea coral Lophelia pertusa.</title>
        <authorList>
            <person name="Herrera S."/>
            <person name="Cordes E."/>
        </authorList>
    </citation>
    <scope>NUCLEOTIDE SEQUENCE</scope>
    <source>
        <strain evidence="16">USNM1676648</strain>
        <tissue evidence="16">Polyp</tissue>
    </source>
</reference>
<accession>A0A9X0CPH1</accession>
<dbReference type="InterPro" id="IPR001293">
    <property type="entry name" value="Znf_TRAF"/>
</dbReference>
<evidence type="ECO:0000256" key="2">
    <source>
        <dbReference type="ARBA" id="ARBA00022490"/>
    </source>
</evidence>
<dbReference type="Pfam" id="PF21355">
    <property type="entry name" value="TRAF-mep_MATH"/>
    <property type="match status" value="1"/>
</dbReference>
<dbReference type="Pfam" id="PF02176">
    <property type="entry name" value="zf-TRAF"/>
    <property type="match status" value="1"/>
</dbReference>
<evidence type="ECO:0000256" key="7">
    <source>
        <dbReference type="ARBA" id="ARBA00022771"/>
    </source>
</evidence>
<dbReference type="Gene3D" id="3.30.40.10">
    <property type="entry name" value="Zinc/RING finger domain, C3HC4 (zinc finger)"/>
    <property type="match status" value="3"/>
</dbReference>
<dbReference type="GO" id="GO:0006915">
    <property type="term" value="P:apoptotic process"/>
    <property type="evidence" value="ECO:0007669"/>
    <property type="project" value="UniProtKB-KW"/>
</dbReference>
<evidence type="ECO:0000256" key="6">
    <source>
        <dbReference type="ARBA" id="ARBA00022737"/>
    </source>
</evidence>
<dbReference type="GO" id="GO:0043122">
    <property type="term" value="P:regulation of canonical NF-kappaB signal transduction"/>
    <property type="evidence" value="ECO:0007669"/>
    <property type="project" value="TreeGrafter"/>
</dbReference>
<dbReference type="SUPFAM" id="SSF57850">
    <property type="entry name" value="RING/U-box"/>
    <property type="match status" value="1"/>
</dbReference>
<dbReference type="GO" id="GO:0008270">
    <property type="term" value="F:zinc ion binding"/>
    <property type="evidence" value="ECO:0007669"/>
    <property type="project" value="UniProtKB-KW"/>
</dbReference>
<dbReference type="InterPro" id="IPR002083">
    <property type="entry name" value="MATH/TRAF_dom"/>
</dbReference>
<keyword evidence="5 11" id="KW-0479">Metal-binding</keyword>
<sequence>MVAAIKFVDGRDERLECPICRNVFNEPWQTSCGHRFCANCLEHLFGPESPRCPIDNELISREKSFRDKCCEREVLNLQCFCRYKEKGCEWKGEFRHLKAHEESCQYGDVQCHACGETMERRHLKRHRENDCINRAVACTYCGGEVRQSNMKDHLEVCFKFPISCILNCGKEDIPRDMMEEHVTTQCPKAEHLCPFSVHGCDFKGTAENLDHHIKRSIESHLHMMNFSSHECNKKNKEMEEKVSRLEKDKTALENQLQNQTEELAAARQNIQTQQTKIVIVEKSVIEQKKEIEKLLHDLEGSAAVGANAGVVSSQMEEIMHTLREHEKEVNNLQGELTRLNLAAATPTGHDFRANSVSASRECERRLDRTEHQLALHEIQLSEQDLQIKMLEATSYDGTYIWKIDHYSRRFQEAASGKTPSIYSPPFYVGRFGYKVCARLYPNGDSMGKGTHMAMFFVIMRGEYDALLPWPFMQKVNFRLIDQDRIRDAYDAFRPEPHSSSFKRPTSDMNVASGCPTFISQAGLREGGYILNDTMFVKITVDMAGLQGQTF</sequence>
<keyword evidence="2" id="KW-0963">Cytoplasm</keyword>
<dbReference type="PROSITE" id="PS50145">
    <property type="entry name" value="ZF_TRAF"/>
    <property type="match status" value="2"/>
</dbReference>
<evidence type="ECO:0000259" key="14">
    <source>
        <dbReference type="PROSITE" id="PS50144"/>
    </source>
</evidence>
<dbReference type="Pfam" id="PF13445">
    <property type="entry name" value="zf-RING_UBOX"/>
    <property type="match status" value="1"/>
</dbReference>
<dbReference type="GO" id="GO:0005737">
    <property type="term" value="C:cytoplasm"/>
    <property type="evidence" value="ECO:0007669"/>
    <property type="project" value="UniProtKB-SubCell"/>
</dbReference>
<evidence type="ECO:0000313" key="17">
    <source>
        <dbReference type="Proteomes" id="UP001163046"/>
    </source>
</evidence>
<dbReference type="PIRSF" id="PIRSF015614">
    <property type="entry name" value="TRAF"/>
    <property type="match status" value="1"/>
</dbReference>
<feature type="domain" description="RING-type" evidence="13">
    <location>
        <begin position="17"/>
        <end position="56"/>
    </location>
</feature>
<dbReference type="SMART" id="SM00061">
    <property type="entry name" value="MATH"/>
    <property type="match status" value="1"/>
</dbReference>
<dbReference type="EMBL" id="MU827303">
    <property type="protein sequence ID" value="KAJ7365564.1"/>
    <property type="molecule type" value="Genomic_DNA"/>
</dbReference>
<dbReference type="InterPro" id="IPR012227">
    <property type="entry name" value="TNF_rcpt-assoc_TRAF_met"/>
</dbReference>
<dbReference type="PANTHER" id="PTHR10131:SF153">
    <property type="entry name" value="RING-TYPE DOMAIN-CONTAINING PROTEIN"/>
    <property type="match status" value="1"/>
</dbReference>
<dbReference type="PROSITE" id="PS50144">
    <property type="entry name" value="MATH"/>
    <property type="match status" value="1"/>
</dbReference>
<dbReference type="FunFam" id="2.60.210.10:FF:000001">
    <property type="entry name" value="TNF receptor-associated factor"/>
    <property type="match status" value="1"/>
</dbReference>
<dbReference type="InterPro" id="IPR013083">
    <property type="entry name" value="Znf_RING/FYVE/PHD"/>
</dbReference>
<evidence type="ECO:0000256" key="3">
    <source>
        <dbReference type="ARBA" id="ARBA00022499"/>
    </source>
</evidence>
<evidence type="ECO:0000256" key="11">
    <source>
        <dbReference type="PROSITE-ProRule" id="PRU00207"/>
    </source>
</evidence>
<evidence type="ECO:0000256" key="8">
    <source>
        <dbReference type="ARBA" id="ARBA00022833"/>
    </source>
</evidence>
<keyword evidence="16" id="KW-0675">Receptor</keyword>
<keyword evidence="3" id="KW-1017">Isopeptide bond</keyword>
<dbReference type="Proteomes" id="UP001163046">
    <property type="component" value="Unassembled WGS sequence"/>
</dbReference>
<keyword evidence="9" id="KW-0832">Ubl conjugation</keyword>
<dbReference type="GO" id="GO:0042981">
    <property type="term" value="P:regulation of apoptotic process"/>
    <property type="evidence" value="ECO:0007669"/>
    <property type="project" value="InterPro"/>
</dbReference>
<keyword evidence="10 12" id="KW-0175">Coiled coil</keyword>
<dbReference type="InterPro" id="IPR017907">
    <property type="entry name" value="Znf_RING_CS"/>
</dbReference>
<keyword evidence="4" id="KW-0053">Apoptosis</keyword>
<feature type="coiled-coil region" evidence="12">
    <location>
        <begin position="315"/>
        <end position="379"/>
    </location>
</feature>
<evidence type="ECO:0000259" key="15">
    <source>
        <dbReference type="PROSITE" id="PS50145"/>
    </source>
</evidence>
<dbReference type="PROSITE" id="PS00518">
    <property type="entry name" value="ZF_RING_1"/>
    <property type="match status" value="1"/>
</dbReference>
<dbReference type="PANTHER" id="PTHR10131">
    <property type="entry name" value="TNF RECEPTOR ASSOCIATED FACTOR"/>
    <property type="match status" value="1"/>
</dbReference>
<dbReference type="PROSITE" id="PS50089">
    <property type="entry name" value="ZF_RING_2"/>
    <property type="match status" value="1"/>
</dbReference>
<proteinExistence type="predicted"/>
<feature type="coiled-coil region" evidence="12">
    <location>
        <begin position="228"/>
        <end position="276"/>
    </location>
</feature>
<comment type="caution">
    <text evidence="16">The sequence shown here is derived from an EMBL/GenBank/DDBJ whole genome shotgun (WGS) entry which is preliminary data.</text>
</comment>
<dbReference type="InterPro" id="IPR008974">
    <property type="entry name" value="TRAF-like"/>
</dbReference>
<protein>
    <submittedName>
        <fullName evidence="16">TNF receptor-associated factor 3</fullName>
    </submittedName>
</protein>
<gene>
    <name evidence="16" type="primary">TRAF3_4</name>
    <name evidence="16" type="ORF">OS493_005678</name>
</gene>
<dbReference type="GO" id="GO:0007165">
    <property type="term" value="P:signal transduction"/>
    <property type="evidence" value="ECO:0007669"/>
    <property type="project" value="InterPro"/>
</dbReference>
<evidence type="ECO:0000256" key="1">
    <source>
        <dbReference type="ARBA" id="ARBA00004496"/>
    </source>
</evidence>
<dbReference type="InterPro" id="IPR001841">
    <property type="entry name" value="Znf_RING"/>
</dbReference>
<dbReference type="SUPFAM" id="SSF49599">
    <property type="entry name" value="TRAF domain-like"/>
    <property type="match status" value="3"/>
</dbReference>
<comment type="subcellular location">
    <subcellularLocation>
        <location evidence="1">Cytoplasm</location>
    </subcellularLocation>
</comment>
<name>A0A9X0CPH1_9CNID</name>
<evidence type="ECO:0000256" key="12">
    <source>
        <dbReference type="SAM" id="Coils"/>
    </source>
</evidence>
<dbReference type="Gene3D" id="2.60.210.10">
    <property type="entry name" value="Apoptosis, Tumor Necrosis Factor Receptor Associated Protein 2, Chain A"/>
    <property type="match status" value="1"/>
</dbReference>
<dbReference type="InterPro" id="IPR049342">
    <property type="entry name" value="TRAF1-6_MATH_dom"/>
</dbReference>